<name>G9YFS3_9FIRM</name>
<keyword evidence="2" id="KW-1185">Reference proteome</keyword>
<dbReference type="STRING" id="861450.HMPREF0080_00485"/>
<protein>
    <submittedName>
        <fullName evidence="1">Uncharacterized protein</fullName>
    </submittedName>
</protein>
<dbReference type="HOGENOM" id="CLU_2930993_0_0_9"/>
<gene>
    <name evidence="1" type="ORF">HMPREF0080_00485</name>
</gene>
<accession>G9YFS3</accession>
<reference evidence="1 2" key="1">
    <citation type="submission" date="2011-08" db="EMBL/GenBank/DDBJ databases">
        <authorList>
            <person name="Weinstock G."/>
            <person name="Sodergren E."/>
            <person name="Clifton S."/>
            <person name="Fulton L."/>
            <person name="Fulton B."/>
            <person name="Courtney L."/>
            <person name="Fronick C."/>
            <person name="Harrison M."/>
            <person name="Strong C."/>
            <person name="Farmer C."/>
            <person name="Delahaunty K."/>
            <person name="Markovic C."/>
            <person name="Hall O."/>
            <person name="Minx P."/>
            <person name="Tomlinson C."/>
            <person name="Mitreva M."/>
            <person name="Hou S."/>
            <person name="Chen J."/>
            <person name="Wollam A."/>
            <person name="Pepin K.H."/>
            <person name="Johnson M."/>
            <person name="Bhonagiri V."/>
            <person name="Zhang X."/>
            <person name="Suruliraj S."/>
            <person name="Warren W."/>
            <person name="Chinwalla A."/>
            <person name="Mardis E.R."/>
            <person name="Wilson R.K."/>
        </authorList>
    </citation>
    <scope>NUCLEOTIDE SEQUENCE [LARGE SCALE GENOMIC DNA]</scope>
    <source>
        <strain evidence="1 2">F0357</strain>
    </source>
</reference>
<proteinExistence type="predicted"/>
<dbReference type="EMBL" id="AGCJ01000014">
    <property type="protein sequence ID" value="EHM42891.1"/>
    <property type="molecule type" value="Genomic_DNA"/>
</dbReference>
<dbReference type="Proteomes" id="UP000005481">
    <property type="component" value="Unassembled WGS sequence"/>
</dbReference>
<organism evidence="1 2">
    <name type="scientific">Anaeroglobus geminatus F0357</name>
    <dbReference type="NCBI Taxonomy" id="861450"/>
    <lineage>
        <taxon>Bacteria</taxon>
        <taxon>Bacillati</taxon>
        <taxon>Bacillota</taxon>
        <taxon>Negativicutes</taxon>
        <taxon>Veillonellales</taxon>
        <taxon>Veillonellaceae</taxon>
        <taxon>Anaeroglobus</taxon>
    </lineage>
</organism>
<evidence type="ECO:0000313" key="2">
    <source>
        <dbReference type="Proteomes" id="UP000005481"/>
    </source>
</evidence>
<evidence type="ECO:0000313" key="1">
    <source>
        <dbReference type="EMBL" id="EHM42891.1"/>
    </source>
</evidence>
<comment type="caution">
    <text evidence="1">The sequence shown here is derived from an EMBL/GenBank/DDBJ whole genome shotgun (WGS) entry which is preliminary data.</text>
</comment>
<dbReference type="AlphaFoldDB" id="G9YFS3"/>
<sequence>MTRTRSFHVYVYKTVFIKLIEGNRKCSVENTLVCGKAAAWFFNKKQLIVLAFFTEFYILS</sequence>